<dbReference type="Proteomes" id="UP001218188">
    <property type="component" value="Unassembled WGS sequence"/>
</dbReference>
<sequence>MPRGIPTGAYAVGSSTHPEQESDSNRRATCTTCGATMKRPSDLPRHTLLHAKNKEEYMFQCPFPECGHKTLQRSNLETHIRIHTNARPLQCTVILSDGSRCDFATSDPSSLHRHKKRKHEGEESEDGE</sequence>
<dbReference type="SMART" id="SM00355">
    <property type="entry name" value="ZnF_C2H2"/>
    <property type="match status" value="3"/>
</dbReference>
<dbReference type="GO" id="GO:0000978">
    <property type="term" value="F:RNA polymerase II cis-regulatory region sequence-specific DNA binding"/>
    <property type="evidence" value="ECO:0007669"/>
    <property type="project" value="TreeGrafter"/>
</dbReference>
<dbReference type="PANTHER" id="PTHR19818">
    <property type="entry name" value="ZINC FINGER PROTEIN ZIC AND GLI"/>
    <property type="match status" value="1"/>
</dbReference>
<dbReference type="GO" id="GO:0005634">
    <property type="term" value="C:nucleus"/>
    <property type="evidence" value="ECO:0007669"/>
    <property type="project" value="UniProtKB-ARBA"/>
</dbReference>
<evidence type="ECO:0000256" key="3">
    <source>
        <dbReference type="ARBA" id="ARBA00022771"/>
    </source>
</evidence>
<evidence type="ECO:0000256" key="5">
    <source>
        <dbReference type="PROSITE-ProRule" id="PRU00042"/>
    </source>
</evidence>
<dbReference type="Gene3D" id="3.30.160.60">
    <property type="entry name" value="Classic Zinc Finger"/>
    <property type="match status" value="2"/>
</dbReference>
<feature type="region of interest" description="Disordered" evidence="6">
    <location>
        <begin position="1"/>
        <end position="28"/>
    </location>
</feature>
<comment type="caution">
    <text evidence="8">The sequence shown here is derived from an EMBL/GenBank/DDBJ whole genome shotgun (WGS) entry which is preliminary data.</text>
</comment>
<proteinExistence type="predicted"/>
<evidence type="ECO:0000259" key="7">
    <source>
        <dbReference type="PROSITE" id="PS50157"/>
    </source>
</evidence>
<evidence type="ECO:0000256" key="4">
    <source>
        <dbReference type="ARBA" id="ARBA00022833"/>
    </source>
</evidence>
<dbReference type="InterPro" id="IPR050329">
    <property type="entry name" value="GLI_C2H2-zinc-finger"/>
</dbReference>
<evidence type="ECO:0000256" key="2">
    <source>
        <dbReference type="ARBA" id="ARBA00022737"/>
    </source>
</evidence>
<keyword evidence="9" id="KW-1185">Reference proteome</keyword>
<keyword evidence="2" id="KW-0677">Repeat</keyword>
<feature type="domain" description="C2H2-type" evidence="7">
    <location>
        <begin position="28"/>
        <end position="55"/>
    </location>
</feature>
<dbReference type="EMBL" id="JARJCM010000027">
    <property type="protein sequence ID" value="KAJ7039403.1"/>
    <property type="molecule type" value="Genomic_DNA"/>
</dbReference>
<dbReference type="PANTHER" id="PTHR19818:SF139">
    <property type="entry name" value="PAIR-RULE PROTEIN ODD-PAIRED"/>
    <property type="match status" value="1"/>
</dbReference>
<evidence type="ECO:0000313" key="9">
    <source>
        <dbReference type="Proteomes" id="UP001218188"/>
    </source>
</evidence>
<accession>A0AAD6T4Q1</accession>
<dbReference type="Pfam" id="PF00096">
    <property type="entry name" value="zf-C2H2"/>
    <property type="match status" value="1"/>
</dbReference>
<dbReference type="GO" id="GO:0000981">
    <property type="term" value="F:DNA-binding transcription factor activity, RNA polymerase II-specific"/>
    <property type="evidence" value="ECO:0007669"/>
    <property type="project" value="TreeGrafter"/>
</dbReference>
<feature type="region of interest" description="Disordered" evidence="6">
    <location>
        <begin position="104"/>
        <end position="128"/>
    </location>
</feature>
<dbReference type="AlphaFoldDB" id="A0AAD6T4Q1"/>
<organism evidence="8 9">
    <name type="scientific">Mycena alexandri</name>
    <dbReference type="NCBI Taxonomy" id="1745969"/>
    <lineage>
        <taxon>Eukaryota</taxon>
        <taxon>Fungi</taxon>
        <taxon>Dikarya</taxon>
        <taxon>Basidiomycota</taxon>
        <taxon>Agaricomycotina</taxon>
        <taxon>Agaricomycetes</taxon>
        <taxon>Agaricomycetidae</taxon>
        <taxon>Agaricales</taxon>
        <taxon>Marasmiineae</taxon>
        <taxon>Mycenaceae</taxon>
        <taxon>Mycena</taxon>
    </lineage>
</organism>
<dbReference type="GO" id="GO:0008270">
    <property type="term" value="F:zinc ion binding"/>
    <property type="evidence" value="ECO:0007669"/>
    <property type="project" value="UniProtKB-KW"/>
</dbReference>
<reference evidence="8" key="1">
    <citation type="submission" date="2023-03" db="EMBL/GenBank/DDBJ databases">
        <title>Massive genome expansion in bonnet fungi (Mycena s.s.) driven by repeated elements and novel gene families across ecological guilds.</title>
        <authorList>
            <consortium name="Lawrence Berkeley National Laboratory"/>
            <person name="Harder C.B."/>
            <person name="Miyauchi S."/>
            <person name="Viragh M."/>
            <person name="Kuo A."/>
            <person name="Thoen E."/>
            <person name="Andreopoulos B."/>
            <person name="Lu D."/>
            <person name="Skrede I."/>
            <person name="Drula E."/>
            <person name="Henrissat B."/>
            <person name="Morin E."/>
            <person name="Kohler A."/>
            <person name="Barry K."/>
            <person name="LaButti K."/>
            <person name="Morin E."/>
            <person name="Salamov A."/>
            <person name="Lipzen A."/>
            <person name="Mereny Z."/>
            <person name="Hegedus B."/>
            <person name="Baldrian P."/>
            <person name="Stursova M."/>
            <person name="Weitz H."/>
            <person name="Taylor A."/>
            <person name="Grigoriev I.V."/>
            <person name="Nagy L.G."/>
            <person name="Martin F."/>
            <person name="Kauserud H."/>
        </authorList>
    </citation>
    <scope>NUCLEOTIDE SEQUENCE</scope>
    <source>
        <strain evidence="8">CBHHK200</strain>
    </source>
</reference>
<evidence type="ECO:0000313" key="8">
    <source>
        <dbReference type="EMBL" id="KAJ7039403.1"/>
    </source>
</evidence>
<evidence type="ECO:0000256" key="1">
    <source>
        <dbReference type="ARBA" id="ARBA00022723"/>
    </source>
</evidence>
<keyword evidence="1" id="KW-0479">Metal-binding</keyword>
<gene>
    <name evidence="8" type="ORF">C8F04DRAFT_1086648</name>
</gene>
<dbReference type="GO" id="GO:0045944">
    <property type="term" value="P:positive regulation of transcription by RNA polymerase II"/>
    <property type="evidence" value="ECO:0007669"/>
    <property type="project" value="UniProtKB-ARBA"/>
</dbReference>
<evidence type="ECO:0000256" key="6">
    <source>
        <dbReference type="SAM" id="MobiDB-lite"/>
    </source>
</evidence>
<keyword evidence="4" id="KW-0862">Zinc</keyword>
<dbReference type="PROSITE" id="PS50157">
    <property type="entry name" value="ZINC_FINGER_C2H2_2"/>
    <property type="match status" value="2"/>
</dbReference>
<dbReference type="PROSITE" id="PS00028">
    <property type="entry name" value="ZINC_FINGER_C2H2_1"/>
    <property type="match status" value="1"/>
</dbReference>
<feature type="domain" description="C2H2-type" evidence="7">
    <location>
        <begin position="59"/>
        <end position="88"/>
    </location>
</feature>
<dbReference type="SUPFAM" id="SSF57667">
    <property type="entry name" value="beta-beta-alpha zinc fingers"/>
    <property type="match status" value="1"/>
</dbReference>
<dbReference type="InterPro" id="IPR013087">
    <property type="entry name" value="Znf_C2H2_type"/>
</dbReference>
<dbReference type="InterPro" id="IPR036236">
    <property type="entry name" value="Znf_C2H2_sf"/>
</dbReference>
<protein>
    <recommendedName>
        <fullName evidence="7">C2H2-type domain-containing protein</fullName>
    </recommendedName>
</protein>
<name>A0AAD6T4Q1_9AGAR</name>
<keyword evidence="3 5" id="KW-0863">Zinc-finger</keyword>